<dbReference type="Proteomes" id="UP000037904">
    <property type="component" value="Unassembled WGS sequence"/>
</dbReference>
<keyword evidence="1" id="KW-0489">Methyltransferase</keyword>
<keyword evidence="1" id="KW-0808">Transferase</keyword>
<dbReference type="AlphaFoldDB" id="A0A0N0DEL5"/>
<sequence length="98" mass="10665">MRKPPVSSLGQVTNTILDNPPNLNLDNQGLLHGNTVIEAGGSDEDGEFFASDFDADDIYSMTSTRSSSTSINSSILQQLRKRATLPSLQPWTIPSTKR</sequence>
<evidence type="ECO:0000313" key="2">
    <source>
        <dbReference type="Proteomes" id="UP000037904"/>
    </source>
</evidence>
<dbReference type="GO" id="GO:0032259">
    <property type="term" value="P:methylation"/>
    <property type="evidence" value="ECO:0007669"/>
    <property type="project" value="UniProtKB-KW"/>
</dbReference>
<protein>
    <submittedName>
        <fullName evidence="1">Methyltransferase protein</fullName>
    </submittedName>
</protein>
<accession>A0A0N0DEL5</accession>
<dbReference type="GO" id="GO:0008168">
    <property type="term" value="F:methyltransferase activity"/>
    <property type="evidence" value="ECO:0007669"/>
    <property type="project" value="UniProtKB-KW"/>
</dbReference>
<reference evidence="1 2" key="1">
    <citation type="submission" date="2015-04" db="EMBL/GenBank/DDBJ databases">
        <title>The draft genome sequence of Fusarium langsethiae, a T-2/HT-2 mycotoxin producer.</title>
        <authorList>
            <person name="Lysoe E."/>
            <person name="Divon H.H."/>
            <person name="Terzi V."/>
            <person name="Orru L."/>
            <person name="Lamontanara A."/>
            <person name="Kolseth A.-K."/>
            <person name="Frandsen R.J."/>
            <person name="Nielsen K."/>
            <person name="Thrane U."/>
        </authorList>
    </citation>
    <scope>NUCLEOTIDE SEQUENCE [LARGE SCALE GENOMIC DNA]</scope>
    <source>
        <strain evidence="1 2">Fl201059</strain>
    </source>
</reference>
<name>A0A0N0DEL5_FUSLA</name>
<keyword evidence="2" id="KW-1185">Reference proteome</keyword>
<evidence type="ECO:0000313" key="1">
    <source>
        <dbReference type="EMBL" id="KPA41317.1"/>
    </source>
</evidence>
<proteinExistence type="predicted"/>
<gene>
    <name evidence="1" type="ORF">FLAG1_05819</name>
</gene>
<dbReference type="EMBL" id="JXCE01000101">
    <property type="protein sequence ID" value="KPA41317.1"/>
    <property type="molecule type" value="Genomic_DNA"/>
</dbReference>
<organism evidence="1 2">
    <name type="scientific">Fusarium langsethiae</name>
    <dbReference type="NCBI Taxonomy" id="179993"/>
    <lineage>
        <taxon>Eukaryota</taxon>
        <taxon>Fungi</taxon>
        <taxon>Dikarya</taxon>
        <taxon>Ascomycota</taxon>
        <taxon>Pezizomycotina</taxon>
        <taxon>Sordariomycetes</taxon>
        <taxon>Hypocreomycetidae</taxon>
        <taxon>Hypocreales</taxon>
        <taxon>Nectriaceae</taxon>
        <taxon>Fusarium</taxon>
    </lineage>
</organism>
<comment type="caution">
    <text evidence="1">The sequence shown here is derived from an EMBL/GenBank/DDBJ whole genome shotgun (WGS) entry which is preliminary data.</text>
</comment>